<dbReference type="InterPro" id="IPR036554">
    <property type="entry name" value="GHMP_kinase_C_sf"/>
</dbReference>
<feature type="active site" evidence="9">
    <location>
        <position position="11"/>
    </location>
</feature>
<keyword evidence="7 9" id="KW-0067">ATP-binding</keyword>
<keyword evidence="9" id="KW-0414">Isoprene biosynthesis</keyword>
<comment type="caution">
    <text evidence="9">Lacks conserved residue(s) required for the propagation of feature annotation.</text>
</comment>
<dbReference type="Proteomes" id="UP000824221">
    <property type="component" value="Unassembled WGS sequence"/>
</dbReference>
<evidence type="ECO:0000256" key="8">
    <source>
        <dbReference type="ARBA" id="ARBA00032554"/>
    </source>
</evidence>
<reference evidence="12" key="1">
    <citation type="journal article" date="2021" name="PeerJ">
        <title>Extensive microbial diversity within the chicken gut microbiome revealed by metagenomics and culture.</title>
        <authorList>
            <person name="Gilroy R."/>
            <person name="Ravi A."/>
            <person name="Getino M."/>
            <person name="Pursley I."/>
            <person name="Horton D.L."/>
            <person name="Alikhan N.F."/>
            <person name="Baker D."/>
            <person name="Gharbi K."/>
            <person name="Hall N."/>
            <person name="Watson M."/>
            <person name="Adriaenssens E.M."/>
            <person name="Foster-Nyarko E."/>
            <person name="Jarju S."/>
            <person name="Secka A."/>
            <person name="Antonio M."/>
            <person name="Oren A."/>
            <person name="Chaudhuri R.R."/>
            <person name="La Ragione R."/>
            <person name="Hildebrand F."/>
            <person name="Pallen M.J."/>
        </authorList>
    </citation>
    <scope>NUCLEOTIDE SEQUENCE</scope>
    <source>
        <strain evidence="12">CHK156-179</strain>
    </source>
</reference>
<sequence length="288" mass="29901">MERVTVNAHAKLNLTLEVTGREGAFHTLDSLAVSLDLCDVVRAVRRPQEGVSVVMRGMGCEHLPPQENNAVRAAEMFFAAFPQAAGADIAVEKHIPVGGGLGGSSADAAGVLLALSRLFGVKKEELLPLARALGSDTAMQLFSGAFRMQGRGEKLTPVAGMPKLYFVLICPGGGVSSAACFSAFDALGGCGSSGMTERAVARFSAGEWEAAAKECKNDLLPAACSLDPAVGEALKAARSLSPLMAGMTGSGSTVFALFGGREARDRALERIKQGKFTALAAESIQNEE</sequence>
<dbReference type="GO" id="GO:0050515">
    <property type="term" value="F:4-(cytidine 5'-diphospho)-2-C-methyl-D-erythritol kinase activity"/>
    <property type="evidence" value="ECO:0007669"/>
    <property type="project" value="UniProtKB-UniRule"/>
</dbReference>
<evidence type="ECO:0000256" key="2">
    <source>
        <dbReference type="ARBA" id="ARBA00012052"/>
    </source>
</evidence>
<feature type="domain" description="GHMP kinase N-terminal" evidence="10">
    <location>
        <begin position="69"/>
        <end position="143"/>
    </location>
</feature>
<evidence type="ECO:0000259" key="11">
    <source>
        <dbReference type="Pfam" id="PF08544"/>
    </source>
</evidence>
<organism evidence="12 13">
    <name type="scientific">Candidatus Gallimonas gallistercoris</name>
    <dbReference type="NCBI Taxonomy" id="2838602"/>
    <lineage>
        <taxon>Bacteria</taxon>
        <taxon>Bacillati</taxon>
        <taxon>Bacillota</taxon>
        <taxon>Clostridia</taxon>
        <taxon>Candidatus Gallimonas</taxon>
    </lineage>
</organism>
<protein>
    <recommendedName>
        <fullName evidence="3 9">4-diphosphocytidyl-2-C-methyl-D-erythritol kinase</fullName>
        <shortName evidence="9">CMK</shortName>
        <ecNumber evidence="2 9">2.7.1.148</ecNumber>
    </recommendedName>
    <alternativeName>
        <fullName evidence="8 9">4-(cytidine-5'-diphospho)-2-C-methyl-D-erythritol kinase</fullName>
    </alternativeName>
</protein>
<comment type="pathway">
    <text evidence="9">Isoprenoid biosynthesis; isopentenyl diphosphate biosynthesis via DXP pathway; isopentenyl diphosphate from 1-deoxy-D-xylulose 5-phosphate: step 3/6.</text>
</comment>
<dbReference type="PANTHER" id="PTHR43527:SF2">
    <property type="entry name" value="4-DIPHOSPHOCYTIDYL-2-C-METHYL-D-ERYTHRITOL KINASE, CHLOROPLASTIC"/>
    <property type="match status" value="1"/>
</dbReference>
<proteinExistence type="inferred from homology"/>
<dbReference type="InterPro" id="IPR020568">
    <property type="entry name" value="Ribosomal_Su5_D2-typ_SF"/>
</dbReference>
<evidence type="ECO:0000256" key="4">
    <source>
        <dbReference type="ARBA" id="ARBA00022679"/>
    </source>
</evidence>
<feature type="active site" evidence="9">
    <location>
        <position position="136"/>
    </location>
</feature>
<evidence type="ECO:0000259" key="10">
    <source>
        <dbReference type="Pfam" id="PF00288"/>
    </source>
</evidence>
<name>A0A9D2H1D9_9FIRM</name>
<evidence type="ECO:0000256" key="7">
    <source>
        <dbReference type="ARBA" id="ARBA00022840"/>
    </source>
</evidence>
<dbReference type="InterPro" id="IPR006204">
    <property type="entry name" value="GHMP_kinase_N_dom"/>
</dbReference>
<keyword evidence="4 9" id="KW-0808">Transferase</keyword>
<evidence type="ECO:0000256" key="6">
    <source>
        <dbReference type="ARBA" id="ARBA00022777"/>
    </source>
</evidence>
<dbReference type="GO" id="GO:0005524">
    <property type="term" value="F:ATP binding"/>
    <property type="evidence" value="ECO:0007669"/>
    <property type="project" value="UniProtKB-UniRule"/>
</dbReference>
<comment type="similarity">
    <text evidence="1 9">Belongs to the GHMP kinase family. IspE subfamily.</text>
</comment>
<dbReference type="GO" id="GO:0019288">
    <property type="term" value="P:isopentenyl diphosphate biosynthetic process, methylerythritol 4-phosphate pathway"/>
    <property type="evidence" value="ECO:0007669"/>
    <property type="project" value="UniProtKB-UniRule"/>
</dbReference>
<feature type="domain" description="GHMP kinase C-terminal" evidence="11">
    <location>
        <begin position="206"/>
        <end position="272"/>
    </location>
</feature>
<evidence type="ECO:0000313" key="13">
    <source>
        <dbReference type="Proteomes" id="UP000824221"/>
    </source>
</evidence>
<dbReference type="Pfam" id="PF00288">
    <property type="entry name" value="GHMP_kinases_N"/>
    <property type="match status" value="1"/>
</dbReference>
<dbReference type="InterPro" id="IPR013750">
    <property type="entry name" value="GHMP_kinase_C_dom"/>
</dbReference>
<evidence type="ECO:0000256" key="5">
    <source>
        <dbReference type="ARBA" id="ARBA00022741"/>
    </source>
</evidence>
<comment type="catalytic activity">
    <reaction evidence="9">
        <text>4-CDP-2-C-methyl-D-erythritol + ATP = 4-CDP-2-C-methyl-D-erythritol 2-phosphate + ADP + H(+)</text>
        <dbReference type="Rhea" id="RHEA:18437"/>
        <dbReference type="ChEBI" id="CHEBI:15378"/>
        <dbReference type="ChEBI" id="CHEBI:30616"/>
        <dbReference type="ChEBI" id="CHEBI:57823"/>
        <dbReference type="ChEBI" id="CHEBI:57919"/>
        <dbReference type="ChEBI" id="CHEBI:456216"/>
        <dbReference type="EC" id="2.7.1.148"/>
    </reaction>
</comment>
<dbReference type="Pfam" id="PF08544">
    <property type="entry name" value="GHMP_kinases_C"/>
    <property type="match status" value="1"/>
</dbReference>
<evidence type="ECO:0000256" key="1">
    <source>
        <dbReference type="ARBA" id="ARBA00009684"/>
    </source>
</evidence>
<keyword evidence="5 9" id="KW-0547">Nucleotide-binding</keyword>
<evidence type="ECO:0000313" key="12">
    <source>
        <dbReference type="EMBL" id="HJA02833.1"/>
    </source>
</evidence>
<comment type="function">
    <text evidence="9">Catalyzes the phosphorylation of the position 2 hydroxy group of 4-diphosphocytidyl-2C-methyl-D-erythritol.</text>
</comment>
<dbReference type="HAMAP" id="MF_00061">
    <property type="entry name" value="IspE"/>
    <property type="match status" value="1"/>
</dbReference>
<dbReference type="EMBL" id="DXAJ01000085">
    <property type="protein sequence ID" value="HJA02833.1"/>
    <property type="molecule type" value="Genomic_DNA"/>
</dbReference>
<evidence type="ECO:0000256" key="9">
    <source>
        <dbReference type="HAMAP-Rule" id="MF_00061"/>
    </source>
</evidence>
<dbReference type="NCBIfam" id="TIGR00154">
    <property type="entry name" value="ispE"/>
    <property type="match status" value="1"/>
</dbReference>
<dbReference type="PIRSF" id="PIRSF010376">
    <property type="entry name" value="IspE"/>
    <property type="match status" value="1"/>
</dbReference>
<dbReference type="InterPro" id="IPR014721">
    <property type="entry name" value="Ribsml_uS5_D2-typ_fold_subgr"/>
</dbReference>
<dbReference type="GO" id="GO:0016114">
    <property type="term" value="P:terpenoid biosynthetic process"/>
    <property type="evidence" value="ECO:0007669"/>
    <property type="project" value="UniProtKB-UniRule"/>
</dbReference>
<dbReference type="SUPFAM" id="SSF55060">
    <property type="entry name" value="GHMP Kinase, C-terminal domain"/>
    <property type="match status" value="1"/>
</dbReference>
<dbReference type="SUPFAM" id="SSF54211">
    <property type="entry name" value="Ribosomal protein S5 domain 2-like"/>
    <property type="match status" value="1"/>
</dbReference>
<dbReference type="EC" id="2.7.1.148" evidence="2 9"/>
<dbReference type="Gene3D" id="3.30.230.10">
    <property type="match status" value="1"/>
</dbReference>
<evidence type="ECO:0000256" key="3">
    <source>
        <dbReference type="ARBA" id="ARBA00017473"/>
    </source>
</evidence>
<accession>A0A9D2H1D9</accession>
<dbReference type="InterPro" id="IPR004424">
    <property type="entry name" value="IspE"/>
</dbReference>
<keyword evidence="6 9" id="KW-0418">Kinase</keyword>
<comment type="caution">
    <text evidence="12">The sequence shown here is derived from an EMBL/GenBank/DDBJ whole genome shotgun (WGS) entry which is preliminary data.</text>
</comment>
<reference evidence="12" key="2">
    <citation type="submission" date="2021-04" db="EMBL/GenBank/DDBJ databases">
        <authorList>
            <person name="Gilroy R."/>
        </authorList>
    </citation>
    <scope>NUCLEOTIDE SEQUENCE</scope>
    <source>
        <strain evidence="12">CHK156-179</strain>
    </source>
</reference>
<dbReference type="Gene3D" id="3.30.70.890">
    <property type="entry name" value="GHMP kinase, C-terminal domain"/>
    <property type="match status" value="1"/>
</dbReference>
<gene>
    <name evidence="9 12" type="primary">ispE</name>
    <name evidence="12" type="ORF">H9797_05600</name>
</gene>
<dbReference type="PANTHER" id="PTHR43527">
    <property type="entry name" value="4-DIPHOSPHOCYTIDYL-2-C-METHYL-D-ERYTHRITOL KINASE, CHLOROPLASTIC"/>
    <property type="match status" value="1"/>
</dbReference>
<dbReference type="AlphaFoldDB" id="A0A9D2H1D9"/>